<proteinExistence type="predicted"/>
<name>A0A841I1V0_9DEIO</name>
<evidence type="ECO:0000313" key="2">
    <source>
        <dbReference type="Proteomes" id="UP000569951"/>
    </source>
</evidence>
<reference evidence="1 2" key="1">
    <citation type="submission" date="2020-08" db="EMBL/GenBank/DDBJ databases">
        <title>Genomic Encyclopedia of Type Strains, Phase IV (KMG-IV): sequencing the most valuable type-strain genomes for metagenomic binning, comparative biology and taxonomic classification.</title>
        <authorList>
            <person name="Goeker M."/>
        </authorList>
    </citation>
    <scope>NUCLEOTIDE SEQUENCE [LARGE SCALE GENOMIC DNA]</scope>
    <source>
        <strain evidence="1 2">DSM 21458</strain>
    </source>
</reference>
<dbReference type="AlphaFoldDB" id="A0A841I1V0"/>
<dbReference type="RefSeq" id="WP_183988417.1">
    <property type="nucleotide sequence ID" value="NZ_JACHHG010000014.1"/>
</dbReference>
<comment type="caution">
    <text evidence="1">The sequence shown here is derived from an EMBL/GenBank/DDBJ whole genome shotgun (WGS) entry which is preliminary data.</text>
</comment>
<protein>
    <submittedName>
        <fullName evidence="1">Uncharacterized protein</fullName>
    </submittedName>
</protein>
<evidence type="ECO:0000313" key="1">
    <source>
        <dbReference type="EMBL" id="MBB6099667.1"/>
    </source>
</evidence>
<organism evidence="1 2">
    <name type="scientific">Deinobacterium chartae</name>
    <dbReference type="NCBI Taxonomy" id="521158"/>
    <lineage>
        <taxon>Bacteria</taxon>
        <taxon>Thermotogati</taxon>
        <taxon>Deinococcota</taxon>
        <taxon>Deinococci</taxon>
        <taxon>Deinococcales</taxon>
        <taxon>Deinococcaceae</taxon>
        <taxon>Deinobacterium</taxon>
    </lineage>
</organism>
<dbReference type="Proteomes" id="UP000569951">
    <property type="component" value="Unassembled WGS sequence"/>
</dbReference>
<keyword evidence="2" id="KW-1185">Reference proteome</keyword>
<gene>
    <name evidence="1" type="ORF">HNR42_003125</name>
</gene>
<accession>A0A841I1V0</accession>
<sequence length="135" mass="15810">MNYKLVELKSKRLYNTLIGRNDINVYPSETLNVTSKMNEISRLDHKPAVSSNNSLIISSYIMGLIYQAQNNSYDVYIMLQEASPFWLKLLKEDMPRVVLTGRQQDYWILIMDDSNTHQLIGVYFEEEDIEIHFAL</sequence>
<dbReference type="EMBL" id="JACHHG010000014">
    <property type="protein sequence ID" value="MBB6099667.1"/>
    <property type="molecule type" value="Genomic_DNA"/>
</dbReference>